<dbReference type="SMART" id="SM00345">
    <property type="entry name" value="HTH_GNTR"/>
    <property type="match status" value="1"/>
</dbReference>
<dbReference type="SUPFAM" id="SSF48008">
    <property type="entry name" value="GntR ligand-binding domain-like"/>
    <property type="match status" value="1"/>
</dbReference>
<accession>A0A679J7H4</accession>
<dbReference type="InterPro" id="IPR036388">
    <property type="entry name" value="WH-like_DNA-bd_sf"/>
</dbReference>
<dbReference type="InterPro" id="IPR036390">
    <property type="entry name" value="WH_DNA-bd_sf"/>
</dbReference>
<evidence type="ECO:0000259" key="4">
    <source>
        <dbReference type="PROSITE" id="PS50949"/>
    </source>
</evidence>
<organism evidence="5">
    <name type="scientific">Variovorax paradoxus</name>
    <dbReference type="NCBI Taxonomy" id="34073"/>
    <lineage>
        <taxon>Bacteria</taxon>
        <taxon>Pseudomonadati</taxon>
        <taxon>Pseudomonadota</taxon>
        <taxon>Betaproteobacteria</taxon>
        <taxon>Burkholderiales</taxon>
        <taxon>Comamonadaceae</taxon>
        <taxon>Variovorax</taxon>
    </lineage>
</organism>
<keyword evidence="2" id="KW-0238">DNA-binding</keyword>
<dbReference type="Gene3D" id="1.20.120.530">
    <property type="entry name" value="GntR ligand-binding domain-like"/>
    <property type="match status" value="1"/>
</dbReference>
<dbReference type="GO" id="GO:0003677">
    <property type="term" value="F:DNA binding"/>
    <property type="evidence" value="ECO:0007669"/>
    <property type="project" value="UniProtKB-KW"/>
</dbReference>
<dbReference type="EMBL" id="LR743508">
    <property type="protein sequence ID" value="CAA2109614.1"/>
    <property type="molecule type" value="Genomic_DNA"/>
</dbReference>
<dbReference type="Gene3D" id="1.10.10.10">
    <property type="entry name" value="Winged helix-like DNA-binding domain superfamily/Winged helix DNA-binding domain"/>
    <property type="match status" value="1"/>
</dbReference>
<dbReference type="CDD" id="cd07377">
    <property type="entry name" value="WHTH_GntR"/>
    <property type="match status" value="1"/>
</dbReference>
<dbReference type="PROSITE" id="PS50949">
    <property type="entry name" value="HTH_GNTR"/>
    <property type="match status" value="1"/>
</dbReference>
<evidence type="ECO:0000256" key="2">
    <source>
        <dbReference type="ARBA" id="ARBA00023125"/>
    </source>
</evidence>
<proteinExistence type="predicted"/>
<feature type="domain" description="HTH gntR-type" evidence="4">
    <location>
        <begin position="11"/>
        <end position="78"/>
    </location>
</feature>
<gene>
    <name evidence="5" type="primary">rspR_12</name>
    <name evidence="5" type="ORF">VVAX_05885</name>
</gene>
<reference evidence="5" key="1">
    <citation type="submission" date="2019-12" db="EMBL/GenBank/DDBJ databases">
        <authorList>
            <person name="Cremers G."/>
        </authorList>
    </citation>
    <scope>NUCLEOTIDE SEQUENCE</scope>
    <source>
        <strain evidence="5">Vvax</strain>
    </source>
</reference>
<dbReference type="RefSeq" id="WP_339093561.1">
    <property type="nucleotide sequence ID" value="NZ_LR743508.1"/>
</dbReference>
<protein>
    <submittedName>
        <fullName evidence="5">HTH-type transcriptional repressor RspR</fullName>
    </submittedName>
</protein>
<dbReference type="PANTHER" id="PTHR43537:SF24">
    <property type="entry name" value="GLUCONATE OPERON TRANSCRIPTIONAL REPRESSOR"/>
    <property type="match status" value="1"/>
</dbReference>
<dbReference type="InterPro" id="IPR008920">
    <property type="entry name" value="TF_FadR/GntR_C"/>
</dbReference>
<dbReference type="InterPro" id="IPR011711">
    <property type="entry name" value="GntR_C"/>
</dbReference>
<dbReference type="PANTHER" id="PTHR43537">
    <property type="entry name" value="TRANSCRIPTIONAL REGULATOR, GNTR FAMILY"/>
    <property type="match status" value="1"/>
</dbReference>
<dbReference type="InterPro" id="IPR000524">
    <property type="entry name" value="Tscrpt_reg_HTH_GntR"/>
</dbReference>
<evidence type="ECO:0000256" key="1">
    <source>
        <dbReference type="ARBA" id="ARBA00023015"/>
    </source>
</evidence>
<dbReference type="Pfam" id="PF07729">
    <property type="entry name" value="FCD"/>
    <property type="match status" value="1"/>
</dbReference>
<dbReference type="AlphaFoldDB" id="A0A679J7H4"/>
<dbReference type="Pfam" id="PF00392">
    <property type="entry name" value="GntR"/>
    <property type="match status" value="1"/>
</dbReference>
<evidence type="ECO:0000256" key="3">
    <source>
        <dbReference type="ARBA" id="ARBA00023163"/>
    </source>
</evidence>
<dbReference type="GO" id="GO:0003700">
    <property type="term" value="F:DNA-binding transcription factor activity"/>
    <property type="evidence" value="ECO:0007669"/>
    <property type="project" value="InterPro"/>
</dbReference>
<dbReference type="SMART" id="SM00895">
    <property type="entry name" value="FCD"/>
    <property type="match status" value="1"/>
</dbReference>
<keyword evidence="3" id="KW-0804">Transcription</keyword>
<sequence>MPTISSSPRGAGLAAGIVAELKELIYKGEFKPGERLNEAALALRMGTSRGPIREAIKVLAGLGLVTAVPNRGVFVRQLSLREMLEIYELRALVFGFAADRACEHLTEERRRQMQALLDGMDAACEQEDGTLYYELNLQFHALILELSNNQRAHQAYDDYVKELHLVRRKYFNVPGNMRRSNLEHRAIYDAIVAGSRTRARSAAERHVQAGQVRLLANFDSSSPVGGG</sequence>
<name>A0A679J7H4_VARPD</name>
<dbReference type="SUPFAM" id="SSF46785">
    <property type="entry name" value="Winged helix' DNA-binding domain"/>
    <property type="match status" value="1"/>
</dbReference>
<keyword evidence="1" id="KW-0805">Transcription regulation</keyword>
<evidence type="ECO:0000313" key="5">
    <source>
        <dbReference type="EMBL" id="CAA2109614.1"/>
    </source>
</evidence>